<reference evidence="1" key="1">
    <citation type="journal article" date="2020" name="Nat. Commun.">
        <title>Large-scale genome sequencing of mycorrhizal fungi provides insights into the early evolution of symbiotic traits.</title>
        <authorList>
            <person name="Miyauchi S."/>
            <person name="Kiss E."/>
            <person name="Kuo A."/>
            <person name="Drula E."/>
            <person name="Kohler A."/>
            <person name="Sanchez-Garcia M."/>
            <person name="Morin E."/>
            <person name="Andreopoulos B."/>
            <person name="Barry K.W."/>
            <person name="Bonito G."/>
            <person name="Buee M."/>
            <person name="Carver A."/>
            <person name="Chen C."/>
            <person name="Cichocki N."/>
            <person name="Clum A."/>
            <person name="Culley D."/>
            <person name="Crous P.W."/>
            <person name="Fauchery L."/>
            <person name="Girlanda M."/>
            <person name="Hayes R.D."/>
            <person name="Keri Z."/>
            <person name="LaButti K."/>
            <person name="Lipzen A."/>
            <person name="Lombard V."/>
            <person name="Magnuson J."/>
            <person name="Maillard F."/>
            <person name="Murat C."/>
            <person name="Nolan M."/>
            <person name="Ohm R.A."/>
            <person name="Pangilinan J."/>
            <person name="Pereira M.F."/>
            <person name="Perotto S."/>
            <person name="Peter M."/>
            <person name="Pfister S."/>
            <person name="Riley R."/>
            <person name="Sitrit Y."/>
            <person name="Stielow J.B."/>
            <person name="Szollosi G."/>
            <person name="Zifcakova L."/>
            <person name="Stursova M."/>
            <person name="Spatafora J.W."/>
            <person name="Tedersoo L."/>
            <person name="Vaario L.M."/>
            <person name="Yamada A."/>
            <person name="Yan M."/>
            <person name="Wang P."/>
            <person name="Xu J."/>
            <person name="Bruns T."/>
            <person name="Baldrian P."/>
            <person name="Vilgalys R."/>
            <person name="Dunand C."/>
            <person name="Henrissat B."/>
            <person name="Grigoriev I.V."/>
            <person name="Hibbett D."/>
            <person name="Nagy L.G."/>
            <person name="Martin F.M."/>
        </authorList>
    </citation>
    <scope>NUCLEOTIDE SEQUENCE</scope>
    <source>
        <strain evidence="1">UH-Tt-Lm1</strain>
    </source>
</reference>
<dbReference type="EMBL" id="WIUZ02000001">
    <property type="protein sequence ID" value="KAF9792825.1"/>
    <property type="molecule type" value="Genomic_DNA"/>
</dbReference>
<comment type="caution">
    <text evidence="1">The sequence shown here is derived from an EMBL/GenBank/DDBJ whole genome shotgun (WGS) entry which is preliminary data.</text>
</comment>
<name>A0A9P6LBX4_9AGAM</name>
<dbReference type="Proteomes" id="UP000736335">
    <property type="component" value="Unassembled WGS sequence"/>
</dbReference>
<dbReference type="AlphaFoldDB" id="A0A9P6LBX4"/>
<dbReference type="Gene3D" id="3.80.10.10">
    <property type="entry name" value="Ribonuclease Inhibitor"/>
    <property type="match status" value="1"/>
</dbReference>
<dbReference type="OrthoDB" id="3255541at2759"/>
<keyword evidence="2" id="KW-1185">Reference proteome</keyword>
<gene>
    <name evidence="1" type="ORF">BJ322DRAFT_78657</name>
</gene>
<accession>A0A9P6LBX4</accession>
<sequence length="513" mass="58957">MHHIFQIDELTKQITRHMFMWHTPQRIVLDWALTCKTISDPALDVLWETQDSLINLLKTLPSDIWEVNRRKLHFTRIPTPYEWNCFEKYRHRIHNLQVNEEPHWDGLSTRVYQLLDLYFPNGSFLPNLQRLTCFIDWEHFVWIKLFLSPSLLFIDLNTFENNPDPIAGPMLELLPMKALQALHLEDFPLDAASVRTLSSCLLKLSTPLQELITYHKISEEATNHISRLSNLRVLGISFRDSNFALSGATEIFPSLRCLYAQVDDDLGWLDLLKDMRAGLRYLSITWAEGLVPSPDFTQRLVSALNTSGTQETLRVLRINASRPWNVSKTTITPILSLRNLTTLEIHTPCHTHTCAFDLADPDIAQLASSLCRLETLVFGGPRCGNPSPTFTMDGLFFLSKYCTSLLELEVHFNAPQSRIFNHSASLTEEGRVPIRTIFTQVSSCNLRWLYVRELPFPRAPDSVGIMTYFLIHLFPHLDTIAHTGNLSEPWAETQRGIQAWQAFRRITVPAVTP</sequence>
<evidence type="ECO:0008006" key="3">
    <source>
        <dbReference type="Google" id="ProtNLM"/>
    </source>
</evidence>
<organism evidence="1 2">
    <name type="scientific">Thelephora terrestris</name>
    <dbReference type="NCBI Taxonomy" id="56493"/>
    <lineage>
        <taxon>Eukaryota</taxon>
        <taxon>Fungi</taxon>
        <taxon>Dikarya</taxon>
        <taxon>Basidiomycota</taxon>
        <taxon>Agaricomycotina</taxon>
        <taxon>Agaricomycetes</taxon>
        <taxon>Thelephorales</taxon>
        <taxon>Thelephoraceae</taxon>
        <taxon>Thelephora</taxon>
    </lineage>
</organism>
<dbReference type="InterPro" id="IPR032675">
    <property type="entry name" value="LRR_dom_sf"/>
</dbReference>
<evidence type="ECO:0000313" key="2">
    <source>
        <dbReference type="Proteomes" id="UP000736335"/>
    </source>
</evidence>
<protein>
    <recommendedName>
        <fullName evidence="3">F-box domain-containing protein</fullName>
    </recommendedName>
</protein>
<proteinExistence type="predicted"/>
<evidence type="ECO:0000313" key="1">
    <source>
        <dbReference type="EMBL" id="KAF9792825.1"/>
    </source>
</evidence>
<reference evidence="1" key="2">
    <citation type="submission" date="2020-11" db="EMBL/GenBank/DDBJ databases">
        <authorList>
            <consortium name="DOE Joint Genome Institute"/>
            <person name="Kuo A."/>
            <person name="Miyauchi S."/>
            <person name="Kiss E."/>
            <person name="Drula E."/>
            <person name="Kohler A."/>
            <person name="Sanchez-Garcia M."/>
            <person name="Andreopoulos B."/>
            <person name="Barry K.W."/>
            <person name="Bonito G."/>
            <person name="Buee M."/>
            <person name="Carver A."/>
            <person name="Chen C."/>
            <person name="Cichocki N."/>
            <person name="Clum A."/>
            <person name="Culley D."/>
            <person name="Crous P.W."/>
            <person name="Fauchery L."/>
            <person name="Girlanda M."/>
            <person name="Hayes R."/>
            <person name="Keri Z."/>
            <person name="Labutti K."/>
            <person name="Lipzen A."/>
            <person name="Lombard V."/>
            <person name="Magnuson J."/>
            <person name="Maillard F."/>
            <person name="Morin E."/>
            <person name="Murat C."/>
            <person name="Nolan M."/>
            <person name="Ohm R."/>
            <person name="Pangilinan J."/>
            <person name="Pereira M."/>
            <person name="Perotto S."/>
            <person name="Peter M."/>
            <person name="Riley R."/>
            <person name="Sitrit Y."/>
            <person name="Stielow B."/>
            <person name="Szollosi G."/>
            <person name="Zifcakova L."/>
            <person name="Stursova M."/>
            <person name="Spatafora J.W."/>
            <person name="Tedersoo L."/>
            <person name="Vaario L.-M."/>
            <person name="Yamada A."/>
            <person name="Yan M."/>
            <person name="Wang P."/>
            <person name="Xu J."/>
            <person name="Bruns T."/>
            <person name="Baldrian P."/>
            <person name="Vilgalys R."/>
            <person name="Henrissat B."/>
            <person name="Grigoriev I.V."/>
            <person name="Hibbett D."/>
            <person name="Nagy L.G."/>
            <person name="Martin F.M."/>
        </authorList>
    </citation>
    <scope>NUCLEOTIDE SEQUENCE</scope>
    <source>
        <strain evidence="1">UH-Tt-Lm1</strain>
    </source>
</reference>
<dbReference type="SUPFAM" id="SSF52047">
    <property type="entry name" value="RNI-like"/>
    <property type="match status" value="1"/>
</dbReference>